<feature type="region of interest" description="Disordered" evidence="3">
    <location>
        <begin position="491"/>
        <end position="513"/>
    </location>
</feature>
<dbReference type="Proteomes" id="UP000315908">
    <property type="component" value="Unassembled WGS sequence"/>
</dbReference>
<dbReference type="RefSeq" id="WP_070565846.1">
    <property type="nucleotide sequence ID" value="NZ_JBPFPU010000032.1"/>
</dbReference>
<dbReference type="GO" id="GO:0005524">
    <property type="term" value="F:ATP binding"/>
    <property type="evidence" value="ECO:0007669"/>
    <property type="project" value="UniProtKB-KW"/>
</dbReference>
<dbReference type="Pfam" id="PF02661">
    <property type="entry name" value="Fic"/>
    <property type="match status" value="1"/>
</dbReference>
<dbReference type="Gene3D" id="1.10.3290.10">
    <property type="entry name" value="Fido-like domain"/>
    <property type="match status" value="1"/>
</dbReference>
<protein>
    <submittedName>
        <fullName evidence="5">Fic/DOC family protein</fullName>
    </submittedName>
</protein>
<keyword evidence="2" id="KW-0547">Nucleotide-binding</keyword>
<dbReference type="InterPro" id="IPR036597">
    <property type="entry name" value="Fido-like_dom_sf"/>
</dbReference>
<evidence type="ECO:0000313" key="6">
    <source>
        <dbReference type="Proteomes" id="UP000315908"/>
    </source>
</evidence>
<evidence type="ECO:0000313" key="5">
    <source>
        <dbReference type="EMBL" id="TWI19890.1"/>
    </source>
</evidence>
<sequence length="513" mass="58503">MDKDIPLHLQEILFSSSDSNISRAIGKLVKEGKLKKIAPKIYTPNLEEAPEAIVLRNRFKIIGHLYPGVLLSHRSALEFKPTDTGDIFLTYSYDRKVKLPGLTLNLMQGQGPLPGDLLFSDGLYVSGQDRALLENLQESRKVGGESKTWTIPQIEEKLDQIVRVKGEQGLNELRDRASEISTRLGMDREFDKLNRMVGAMLSTKPSGILKSPVAIARAFGHPYDPARLDLFEKLFVELQQREFADIYDANQTTRAFRNFAFYEAYFSNFIEGTRFEVEEALKIIDSGKPLPARGEDSHDILGTYQMVSNREEMQVVPKNSDELIHILRYRHKTMLTARPDKNPGEFKDRNNRAGDTEFVDHELVGGTLVQGFDFYRALRHPFAKAAFMMFMISEVHPFLDGNGRLARVMMNAELTSQGQTKIIIPTVFRDDYLGALRQLTRRQEPDTFIRMLQRAQLFSETIKGEDLSAMHHVLEASNAFKEDDGYILRIATPDRKPWEQDDDGQDRGSSLRR</sequence>
<dbReference type="InterPro" id="IPR003812">
    <property type="entry name" value="Fido"/>
</dbReference>
<evidence type="ECO:0000256" key="2">
    <source>
        <dbReference type="PIRSR" id="PIRSR640198-2"/>
    </source>
</evidence>
<evidence type="ECO:0000259" key="4">
    <source>
        <dbReference type="PROSITE" id="PS51459"/>
    </source>
</evidence>
<evidence type="ECO:0000256" key="3">
    <source>
        <dbReference type="SAM" id="MobiDB-lite"/>
    </source>
</evidence>
<name>A0A562MJ48_9SPHI</name>
<dbReference type="PROSITE" id="PS51459">
    <property type="entry name" value="FIDO"/>
    <property type="match status" value="1"/>
</dbReference>
<proteinExistence type="predicted"/>
<dbReference type="InterPro" id="IPR040198">
    <property type="entry name" value="Fido_containing"/>
</dbReference>
<dbReference type="PANTHER" id="PTHR13504">
    <property type="entry name" value="FIDO DOMAIN-CONTAINING PROTEIN DDB_G0283145"/>
    <property type="match status" value="1"/>
</dbReference>
<dbReference type="EMBL" id="VLKR01000011">
    <property type="protein sequence ID" value="TWI19890.1"/>
    <property type="molecule type" value="Genomic_DNA"/>
</dbReference>
<dbReference type="OrthoDB" id="9813719at2"/>
<feature type="binding site" evidence="2">
    <location>
        <begin position="400"/>
        <end position="407"/>
    </location>
    <ligand>
        <name>ATP</name>
        <dbReference type="ChEBI" id="CHEBI:30616"/>
    </ligand>
</feature>
<dbReference type="SUPFAM" id="SSF140931">
    <property type="entry name" value="Fic-like"/>
    <property type="match status" value="1"/>
</dbReference>
<organism evidence="5 6">
    <name type="scientific">Sphingobacterium siyangense</name>
    <dbReference type="NCBI Taxonomy" id="459529"/>
    <lineage>
        <taxon>Bacteria</taxon>
        <taxon>Pseudomonadati</taxon>
        <taxon>Bacteroidota</taxon>
        <taxon>Sphingobacteriia</taxon>
        <taxon>Sphingobacteriales</taxon>
        <taxon>Sphingobacteriaceae</taxon>
        <taxon>Sphingobacterium</taxon>
    </lineage>
</organism>
<accession>A0A562MJ48</accession>
<dbReference type="AlphaFoldDB" id="A0A562MJ48"/>
<feature type="domain" description="Fido" evidence="4">
    <location>
        <begin position="322"/>
        <end position="454"/>
    </location>
</feature>
<feature type="active site" evidence="1">
    <location>
        <position position="396"/>
    </location>
</feature>
<keyword evidence="2" id="KW-0067">ATP-binding</keyword>
<evidence type="ECO:0000256" key="1">
    <source>
        <dbReference type="PIRSR" id="PIRSR640198-1"/>
    </source>
</evidence>
<gene>
    <name evidence="5" type="ORF">IQ31_02330</name>
</gene>
<dbReference type="PANTHER" id="PTHR13504:SF38">
    <property type="entry name" value="FIDO DOMAIN-CONTAINING PROTEIN"/>
    <property type="match status" value="1"/>
</dbReference>
<reference evidence="5 6" key="1">
    <citation type="journal article" date="2015" name="Stand. Genomic Sci.">
        <title>Genomic Encyclopedia of Bacterial and Archaeal Type Strains, Phase III: the genomes of soil and plant-associated and newly described type strains.</title>
        <authorList>
            <person name="Whitman W.B."/>
            <person name="Woyke T."/>
            <person name="Klenk H.P."/>
            <person name="Zhou Y."/>
            <person name="Lilburn T.G."/>
            <person name="Beck B.J."/>
            <person name="De Vos P."/>
            <person name="Vandamme P."/>
            <person name="Eisen J.A."/>
            <person name="Garrity G."/>
            <person name="Hugenholtz P."/>
            <person name="Kyrpides N.C."/>
        </authorList>
    </citation>
    <scope>NUCLEOTIDE SEQUENCE [LARGE SCALE GENOMIC DNA]</scope>
    <source>
        <strain evidence="5 6">CGMCC 1.6855</strain>
    </source>
</reference>
<comment type="caution">
    <text evidence="5">The sequence shown here is derived from an EMBL/GenBank/DDBJ whole genome shotgun (WGS) entry which is preliminary data.</text>
</comment>